<organism evidence="2 3">
    <name type="scientific">Globodera rostochiensis</name>
    <name type="common">Golden nematode worm</name>
    <name type="synonym">Heterodera rostochiensis</name>
    <dbReference type="NCBI Taxonomy" id="31243"/>
    <lineage>
        <taxon>Eukaryota</taxon>
        <taxon>Metazoa</taxon>
        <taxon>Ecdysozoa</taxon>
        <taxon>Nematoda</taxon>
        <taxon>Chromadorea</taxon>
        <taxon>Rhabditida</taxon>
        <taxon>Tylenchina</taxon>
        <taxon>Tylenchomorpha</taxon>
        <taxon>Tylenchoidea</taxon>
        <taxon>Heteroderidae</taxon>
        <taxon>Heteroderinae</taxon>
        <taxon>Globodera</taxon>
    </lineage>
</organism>
<accession>A0A914H4X8</accession>
<dbReference type="Proteomes" id="UP000887572">
    <property type="component" value="Unplaced"/>
</dbReference>
<protein>
    <submittedName>
        <fullName evidence="3">Uncharacterized protein</fullName>
    </submittedName>
</protein>
<feature type="region of interest" description="Disordered" evidence="1">
    <location>
        <begin position="1"/>
        <end position="22"/>
    </location>
</feature>
<evidence type="ECO:0000313" key="2">
    <source>
        <dbReference type="Proteomes" id="UP000887572"/>
    </source>
</evidence>
<proteinExistence type="predicted"/>
<reference evidence="3" key="1">
    <citation type="submission" date="2022-11" db="UniProtKB">
        <authorList>
            <consortium name="WormBaseParasite"/>
        </authorList>
    </citation>
    <scope>IDENTIFICATION</scope>
</reference>
<evidence type="ECO:0000313" key="3">
    <source>
        <dbReference type="WBParaSite" id="Gr19_v10_g14199.t1"/>
    </source>
</evidence>
<dbReference type="WBParaSite" id="Gr19_v10_g14199.t1">
    <property type="protein sequence ID" value="Gr19_v10_g14199.t1"/>
    <property type="gene ID" value="Gr19_v10_g14199"/>
</dbReference>
<evidence type="ECO:0000256" key="1">
    <source>
        <dbReference type="SAM" id="MobiDB-lite"/>
    </source>
</evidence>
<sequence>MSRRESGRQDESTIAGLAGAQSTAGVHTQALGDSVRSRSRAASNGSSVVVCDTRSRWCSKHAQLLDRRRGVGCRLRKWIQFPAVAPKNLSQTPVVMVATVVGGDEISS</sequence>
<keyword evidence="2" id="KW-1185">Reference proteome</keyword>
<dbReference type="AlphaFoldDB" id="A0A914H4X8"/>
<name>A0A914H4X8_GLORO</name>
<feature type="compositionally biased region" description="Basic and acidic residues" evidence="1">
    <location>
        <begin position="1"/>
        <end position="11"/>
    </location>
</feature>